<dbReference type="InterPro" id="IPR012910">
    <property type="entry name" value="Plug_dom"/>
</dbReference>
<comment type="caution">
    <text evidence="10">The sequence shown here is derived from an EMBL/GenBank/DDBJ whole genome shotgun (WGS) entry which is preliminary data.</text>
</comment>
<dbReference type="NCBIfam" id="TIGR04057">
    <property type="entry name" value="SusC_RagA_signa"/>
    <property type="match status" value="1"/>
</dbReference>
<proteinExistence type="inferred from homology"/>
<dbReference type="InterPro" id="IPR023997">
    <property type="entry name" value="TonB-dep_OMP_SusC/RagA_CS"/>
</dbReference>
<gene>
    <name evidence="10" type="ORF">ACFS6J_09755</name>
</gene>
<evidence type="ECO:0000256" key="6">
    <source>
        <dbReference type="ARBA" id="ARBA00023237"/>
    </source>
</evidence>
<evidence type="ECO:0000256" key="8">
    <source>
        <dbReference type="SAM" id="SignalP"/>
    </source>
</evidence>
<dbReference type="PROSITE" id="PS52016">
    <property type="entry name" value="TONB_DEPENDENT_REC_3"/>
    <property type="match status" value="1"/>
</dbReference>
<evidence type="ECO:0000256" key="5">
    <source>
        <dbReference type="ARBA" id="ARBA00023136"/>
    </source>
</evidence>
<keyword evidence="8" id="KW-0732">Signal</keyword>
<dbReference type="InterPro" id="IPR037066">
    <property type="entry name" value="Plug_dom_sf"/>
</dbReference>
<evidence type="ECO:0000256" key="4">
    <source>
        <dbReference type="ARBA" id="ARBA00022692"/>
    </source>
</evidence>
<dbReference type="RefSeq" id="WP_377610321.1">
    <property type="nucleotide sequence ID" value="NZ_JAHVEY010000004.1"/>
</dbReference>
<accession>A0ABW6B0K6</accession>
<name>A0ABW6B0K6_9SPHI</name>
<dbReference type="Gene3D" id="2.170.130.10">
    <property type="entry name" value="TonB-dependent receptor, plug domain"/>
    <property type="match status" value="1"/>
</dbReference>
<evidence type="ECO:0000313" key="11">
    <source>
        <dbReference type="Proteomes" id="UP001597560"/>
    </source>
</evidence>
<comment type="subcellular location">
    <subcellularLocation>
        <location evidence="1 7">Cell outer membrane</location>
        <topology evidence="1 7">Multi-pass membrane protein</topology>
    </subcellularLocation>
</comment>
<dbReference type="NCBIfam" id="TIGR04056">
    <property type="entry name" value="OMP_RagA_SusC"/>
    <property type="match status" value="1"/>
</dbReference>
<keyword evidence="6 7" id="KW-0998">Cell outer membrane</keyword>
<dbReference type="Pfam" id="PF13715">
    <property type="entry name" value="CarbopepD_reg_2"/>
    <property type="match status" value="1"/>
</dbReference>
<dbReference type="InterPro" id="IPR039426">
    <property type="entry name" value="TonB-dep_rcpt-like"/>
</dbReference>
<evidence type="ECO:0000256" key="1">
    <source>
        <dbReference type="ARBA" id="ARBA00004571"/>
    </source>
</evidence>
<dbReference type="InterPro" id="IPR036942">
    <property type="entry name" value="Beta-barrel_TonB_sf"/>
</dbReference>
<evidence type="ECO:0000256" key="7">
    <source>
        <dbReference type="PROSITE-ProRule" id="PRU01360"/>
    </source>
</evidence>
<comment type="similarity">
    <text evidence="7">Belongs to the TonB-dependent receptor family.</text>
</comment>
<dbReference type="InterPro" id="IPR023996">
    <property type="entry name" value="TonB-dep_OMP_SusC/RagA"/>
</dbReference>
<evidence type="ECO:0000259" key="9">
    <source>
        <dbReference type="Pfam" id="PF07715"/>
    </source>
</evidence>
<keyword evidence="4 7" id="KW-0812">Transmembrane</keyword>
<keyword evidence="5 7" id="KW-0472">Membrane</keyword>
<evidence type="ECO:0000256" key="2">
    <source>
        <dbReference type="ARBA" id="ARBA00022448"/>
    </source>
</evidence>
<evidence type="ECO:0000256" key="3">
    <source>
        <dbReference type="ARBA" id="ARBA00022452"/>
    </source>
</evidence>
<sequence length="1086" mass="119705">MKTQLNDVSRGPLCLKSGRKSSCCAKKVFFFCLFFMIWAATAVAQQATRVISGTVTDTNGETLPGVSVRLKNTGTVVQTDAKGSFRMPIPSQGGILMFSFVGYTSVEQVVGNSATMNISLSLASTMLDEVVAIGYGTINRRDLTGAVASVKGDELTKAIPFSVNESLQGRIAGVNVNRNDGAPGAGISITIRGTNSFTGSEPLYVVDGIPFTSAQTPAGAEDNFQTINPLSFLNPQDIESIEVLKDASATAIYGSRGANGVVLITTKKGAAGVDKVEFISNTSLASVSKRVDMLDAYHYALFQNEAYANYSTYEGTALTVPFPGEVTLDQVTGREVYTPKPEDYLTGLPEGTAYPTGFRGTNWQDQIFHHAVSQDYTLRFSGGNDKGTYSLSGNYLNQKGIIINSGFKRYNAQLNVERKINDFLLVGTNNNVSYTTFQFGKTNTSGAQPSLISSALYFPPTYPLDDPNSDLRENAINNSNLANPYKTLHSSRDMTYSTRVYTGAYIQLNFTPFLNLRERIGYNYNTNKRETYYGRDINEGRAPIYGRGSIGDNNYKQFTSEAILSFNKVYDEKHSINAMGAFTYEQGDADYQTMSATNFPTDITKNFNLRAGLVPSPLQNGRQENSLMSFLGRVNYSYLGKYLFTASFRRDGSSKFAENNKWANFSSFALAWNAGEESFVKELNVFSNLKLRASYGQTGNQGIGPYGSVYSTVVSNVPINGSILSGFSIDENKGFVDENIKWETTTQYDAGMDMGFWKNRVNVTVDVYLKRTKDLLQSIQIPMSSGFRTMLTNFGTVENKGLEITADASLIQGATFKWDVSGNIAFNRNKILDLPADQYANRLWYPFDQIFLQRNGHAIGTIFGLKEDGFYDSIEEVKADPQYASLSAAEQLAKVGEIKYQNVDDDPSGISQTTDRAIIGNTNPNYIFGLTNNFSYKKFTLSVFVQGSVGGDILNSNLLKVTMSQLGNIPQFAYDTRWTPDNTENAKWPKANASASRAYLFSDRFIEDGTFVRLKNINLGYTFTPRSKYLSALNLYFSVSNVFTISDYSWFDPDVNSFGGDASRRGVDMNSYPNSRMFTLGLKASL</sequence>
<feature type="chain" id="PRO_5045222789" evidence="8">
    <location>
        <begin position="45"/>
        <end position="1086"/>
    </location>
</feature>
<reference evidence="11" key="1">
    <citation type="journal article" date="2019" name="Int. J. Syst. Evol. Microbiol.">
        <title>The Global Catalogue of Microorganisms (GCM) 10K type strain sequencing project: providing services to taxonomists for standard genome sequencing and annotation.</title>
        <authorList>
            <consortium name="The Broad Institute Genomics Platform"/>
            <consortium name="The Broad Institute Genome Sequencing Center for Infectious Disease"/>
            <person name="Wu L."/>
            <person name="Ma J."/>
        </authorList>
    </citation>
    <scope>NUCLEOTIDE SEQUENCE [LARGE SCALE GENOMIC DNA]</scope>
    <source>
        <strain evidence="11">KCTC 23098</strain>
    </source>
</reference>
<dbReference type="Gene3D" id="2.40.170.20">
    <property type="entry name" value="TonB-dependent receptor, beta-barrel domain"/>
    <property type="match status" value="1"/>
</dbReference>
<dbReference type="InterPro" id="IPR008969">
    <property type="entry name" value="CarboxyPept-like_regulatory"/>
</dbReference>
<organism evidence="10 11">
    <name type="scientific">Olivibacter jilunii</name>
    <dbReference type="NCBI Taxonomy" id="985016"/>
    <lineage>
        <taxon>Bacteria</taxon>
        <taxon>Pseudomonadati</taxon>
        <taxon>Bacteroidota</taxon>
        <taxon>Sphingobacteriia</taxon>
        <taxon>Sphingobacteriales</taxon>
        <taxon>Sphingobacteriaceae</taxon>
        <taxon>Olivibacter</taxon>
    </lineage>
</organism>
<feature type="signal peptide" evidence="8">
    <location>
        <begin position="1"/>
        <end position="44"/>
    </location>
</feature>
<dbReference type="SUPFAM" id="SSF56935">
    <property type="entry name" value="Porins"/>
    <property type="match status" value="1"/>
</dbReference>
<dbReference type="EMBL" id="JBHUPA010000006">
    <property type="protein sequence ID" value="MFD2962068.1"/>
    <property type="molecule type" value="Genomic_DNA"/>
</dbReference>
<keyword evidence="3 7" id="KW-1134">Transmembrane beta strand</keyword>
<dbReference type="SUPFAM" id="SSF49464">
    <property type="entry name" value="Carboxypeptidase regulatory domain-like"/>
    <property type="match status" value="1"/>
</dbReference>
<dbReference type="Gene3D" id="2.60.40.1120">
    <property type="entry name" value="Carboxypeptidase-like, regulatory domain"/>
    <property type="match status" value="1"/>
</dbReference>
<keyword evidence="11" id="KW-1185">Reference proteome</keyword>
<dbReference type="Pfam" id="PF07715">
    <property type="entry name" value="Plug"/>
    <property type="match status" value="1"/>
</dbReference>
<keyword evidence="2 7" id="KW-0813">Transport</keyword>
<dbReference type="Proteomes" id="UP001597560">
    <property type="component" value="Unassembled WGS sequence"/>
</dbReference>
<evidence type="ECO:0000313" key="10">
    <source>
        <dbReference type="EMBL" id="MFD2962068.1"/>
    </source>
</evidence>
<protein>
    <submittedName>
        <fullName evidence="10">SusC/RagA family TonB-linked outer membrane protein</fullName>
    </submittedName>
</protein>
<feature type="domain" description="TonB-dependent receptor plug" evidence="9">
    <location>
        <begin position="140"/>
        <end position="261"/>
    </location>
</feature>